<dbReference type="EMBL" id="JSZA02000013">
    <property type="protein sequence ID" value="KHD05978.1"/>
    <property type="molecule type" value="Genomic_DNA"/>
</dbReference>
<evidence type="ECO:0000259" key="1">
    <source>
        <dbReference type="SMART" id="SM00849"/>
    </source>
</evidence>
<reference evidence="2 3" key="1">
    <citation type="journal article" date="2016" name="Front. Microbiol.">
        <title>Single-Cell (Meta-)Genomics of a Dimorphic Candidatus Thiomargarita nelsonii Reveals Genomic Plasticity.</title>
        <authorList>
            <person name="Flood B.E."/>
            <person name="Fliss P."/>
            <person name="Jones D.S."/>
            <person name="Dick G.J."/>
            <person name="Jain S."/>
            <person name="Kaster A.K."/>
            <person name="Winkel M."/>
            <person name="Mussmann M."/>
            <person name="Bailey J."/>
        </authorList>
    </citation>
    <scope>NUCLEOTIDE SEQUENCE [LARGE SCALE GENOMIC DNA]</scope>
    <source>
        <strain evidence="2">Hydrate Ridge</strain>
    </source>
</reference>
<dbReference type="InterPro" id="IPR045761">
    <property type="entry name" value="ODP_dom"/>
</dbReference>
<dbReference type="AlphaFoldDB" id="A0A0A6S317"/>
<dbReference type="Gene3D" id="3.60.15.10">
    <property type="entry name" value="Ribonuclease Z/Hydroxyacylglutathione hydrolase-like"/>
    <property type="match status" value="1"/>
</dbReference>
<gene>
    <name evidence="2" type="ORF">PN36_04765</name>
</gene>
<dbReference type="PANTHER" id="PTHR43041">
    <property type="entry name" value="HYDROLASE, METALLO-BETA-LACTAMASE SUPERFAMILY"/>
    <property type="match status" value="1"/>
</dbReference>
<accession>A0A0A6S317</accession>
<comment type="caution">
    <text evidence="2">The sequence shown here is derived from an EMBL/GenBank/DDBJ whole genome shotgun (WGS) entry which is preliminary data.</text>
</comment>
<organism evidence="2 3">
    <name type="scientific">Candidatus Thiomargarita nelsonii</name>
    <dbReference type="NCBI Taxonomy" id="1003181"/>
    <lineage>
        <taxon>Bacteria</taxon>
        <taxon>Pseudomonadati</taxon>
        <taxon>Pseudomonadota</taxon>
        <taxon>Gammaproteobacteria</taxon>
        <taxon>Thiotrichales</taxon>
        <taxon>Thiotrichaceae</taxon>
        <taxon>Thiomargarita</taxon>
    </lineage>
</organism>
<evidence type="ECO:0000313" key="2">
    <source>
        <dbReference type="EMBL" id="KHD05978.1"/>
    </source>
</evidence>
<dbReference type="SUPFAM" id="SSF56281">
    <property type="entry name" value="Metallo-hydrolase/oxidoreductase"/>
    <property type="match status" value="1"/>
</dbReference>
<sequence>MSSTVLFDDGNHKNILLEDFGAATAIQANQHLIIHDDEGMILDPGGHKVFNKVAAALANCLEGGKLRYIFLSHQDPDIVAAINAWLMTTEADAYVSVLWERFVPHFGLDKFVVNRLKPIPDEGMILEMNGVSLSLLPAHFLHSCGNFQVYDPISKILYSGDLGASFGMDYIEVPDFDAHIQYLTGFHKRYIVSNDILKAWAAMIRSLDIEIIAPQHGALIKGREMVTQFIDWCENLECGFNLMKGLYKVPVK</sequence>
<proteinExistence type="predicted"/>
<feature type="domain" description="Metallo-beta-lactamase" evidence="1">
    <location>
        <begin position="27"/>
        <end position="216"/>
    </location>
</feature>
<dbReference type="Pfam" id="PF19583">
    <property type="entry name" value="ODP"/>
    <property type="match status" value="1"/>
</dbReference>
<dbReference type="InterPro" id="IPR001279">
    <property type="entry name" value="Metallo-B-lactamas"/>
</dbReference>
<dbReference type="InterPro" id="IPR036866">
    <property type="entry name" value="RibonucZ/Hydroxyglut_hydro"/>
</dbReference>
<name>A0A0A6S317_9GAMM</name>
<evidence type="ECO:0000313" key="3">
    <source>
        <dbReference type="Proteomes" id="UP000030428"/>
    </source>
</evidence>
<keyword evidence="3" id="KW-1185">Reference proteome</keyword>
<dbReference type="PANTHER" id="PTHR43041:SF1">
    <property type="entry name" value="METALLO-BETA-LACTAMASE DOMAIN-CONTAINING PROTEIN"/>
    <property type="match status" value="1"/>
</dbReference>
<dbReference type="Proteomes" id="UP000030428">
    <property type="component" value="Unassembled WGS sequence"/>
</dbReference>
<protein>
    <submittedName>
        <fullName evidence="2">Beta-lactamase</fullName>
    </submittedName>
</protein>
<dbReference type="SMART" id="SM00849">
    <property type="entry name" value="Lactamase_B"/>
    <property type="match status" value="1"/>
</dbReference>